<gene>
    <name evidence="1" type="ordered locus">Mbar_A2731</name>
</gene>
<proteinExistence type="predicted"/>
<dbReference type="PaxDb" id="269797-Mbar_A2731"/>
<reference evidence="1" key="1">
    <citation type="submission" date="2006-06" db="EMBL/GenBank/DDBJ databases">
        <title>Complete sequence of chromosome 1 of Methanosarcina barkeri str. fusaro.</title>
        <authorList>
            <person name="Copeland A."/>
            <person name="Lucas S."/>
            <person name="Lapidus A."/>
            <person name="Barry K."/>
            <person name="Detter J.C."/>
            <person name="Glavina T."/>
            <person name="Hammon N."/>
            <person name="Israni S."/>
            <person name="Pitluck S."/>
            <person name="Goodwin L.A."/>
            <person name="Saunders E.H."/>
            <person name="Schmutz J."/>
            <person name="Larimer F."/>
            <person name="Land M."/>
            <person name="Anderson I."/>
            <person name="Richardson P."/>
        </authorList>
    </citation>
    <scope>NUCLEOTIDE SEQUENCE</scope>
    <source>
        <strain evidence="1">Fusaro</strain>
    </source>
</reference>
<name>Q468Q8_METBF</name>
<evidence type="ECO:0000313" key="1">
    <source>
        <dbReference type="EMBL" id="AAZ71634.1"/>
    </source>
</evidence>
<protein>
    <submittedName>
        <fullName evidence="1">Uncharacterized protein</fullName>
    </submittedName>
</protein>
<accession>Q468Q8</accession>
<organism evidence="1">
    <name type="scientific">Methanosarcina barkeri (strain Fusaro / DSM 804)</name>
    <dbReference type="NCBI Taxonomy" id="269797"/>
    <lineage>
        <taxon>Archaea</taxon>
        <taxon>Methanobacteriati</taxon>
        <taxon>Methanobacteriota</taxon>
        <taxon>Stenosarchaea group</taxon>
        <taxon>Methanomicrobia</taxon>
        <taxon>Methanosarcinales</taxon>
        <taxon>Methanosarcinaceae</taxon>
        <taxon>Methanosarcina</taxon>
    </lineage>
</organism>
<dbReference type="HOGENOM" id="CLU_2857071_0_0_2"/>
<dbReference type="KEGG" id="mba:Mbar_A2731"/>
<sequence length="68" mass="7470">MIASMIKIMTSHFAISIDKPATPLAPSIYAINANIRKTTASPIKPGIFHSPSDYLFNKSIIILKQLLD</sequence>
<dbReference type="AlphaFoldDB" id="Q468Q8"/>
<dbReference type="EMBL" id="CP000099">
    <property type="protein sequence ID" value="AAZ71634.1"/>
    <property type="molecule type" value="Genomic_DNA"/>
</dbReference>